<name>A0A8J7K498_9FLAO</name>
<keyword evidence="3" id="KW-1185">Reference proteome</keyword>
<evidence type="ECO:0000313" key="3">
    <source>
        <dbReference type="Proteomes" id="UP000608754"/>
    </source>
</evidence>
<dbReference type="Gene3D" id="3.40.50.1110">
    <property type="entry name" value="SGNH hydrolase"/>
    <property type="match status" value="1"/>
</dbReference>
<organism evidence="2 3">
    <name type="scientific">Faecalibacter rhinopitheci</name>
    <dbReference type="NCBI Taxonomy" id="2779678"/>
    <lineage>
        <taxon>Bacteria</taxon>
        <taxon>Pseudomonadati</taxon>
        <taxon>Bacteroidota</taxon>
        <taxon>Flavobacteriia</taxon>
        <taxon>Flavobacteriales</taxon>
        <taxon>Weeksellaceae</taxon>
        <taxon>Faecalibacter</taxon>
    </lineage>
</organism>
<dbReference type="Pfam" id="PF08885">
    <property type="entry name" value="GSCFA"/>
    <property type="match status" value="1"/>
</dbReference>
<feature type="domain" description="GSCFA" evidence="1">
    <location>
        <begin position="21"/>
        <end position="257"/>
    </location>
</feature>
<sequence>MHFRTTFDIPESLFKINHQQKILTLGSCFSDEIGSRLVNFKFDGLINPFGIIFNAHSIQNLIERSIHKRYYTADDVHQNGDQFFCFDVHSSFNANSIQDVLNPLNQTLQHVNEYLHQCDVVIITLGTSWVYEWKENKHIVANCHKVNAKQFEKVLLSPEDNFKSMDLIIFDLIKINPNIKIITTVSPVRHIKDGFIENNVSKARLIDALFQLNHKYDQVEYFPSYELVMDDLRDYRFFKEDMIHPSSQAVDYIWKRFSETYFATSTQVVIQKINKIISAINHRPFNEESESHQKFLRKLLADITTIERENKINFFVEKEKIQLKIKSC</sequence>
<dbReference type="RefSeq" id="WP_194182752.1">
    <property type="nucleotide sequence ID" value="NZ_JADGIK010000004.1"/>
</dbReference>
<dbReference type="InterPro" id="IPR014982">
    <property type="entry name" value="GSCFA"/>
</dbReference>
<reference evidence="2" key="1">
    <citation type="submission" date="2020-10" db="EMBL/GenBank/DDBJ databases">
        <authorList>
            <person name="Lu T."/>
            <person name="Wang Q."/>
            <person name="Han X."/>
        </authorList>
    </citation>
    <scope>NUCLEOTIDE SEQUENCE</scope>
    <source>
        <strain evidence="2">WQ 117</strain>
    </source>
</reference>
<dbReference type="InterPro" id="IPR036514">
    <property type="entry name" value="SGNH_hydro_sf"/>
</dbReference>
<dbReference type="SUPFAM" id="SSF52266">
    <property type="entry name" value="SGNH hydrolase"/>
    <property type="match status" value="1"/>
</dbReference>
<protein>
    <submittedName>
        <fullName evidence="2">GSCFA domain-containing protein</fullName>
    </submittedName>
</protein>
<evidence type="ECO:0000259" key="1">
    <source>
        <dbReference type="Pfam" id="PF08885"/>
    </source>
</evidence>
<evidence type="ECO:0000313" key="2">
    <source>
        <dbReference type="EMBL" id="MBF0597203.1"/>
    </source>
</evidence>
<comment type="caution">
    <text evidence="2">The sequence shown here is derived from an EMBL/GenBank/DDBJ whole genome shotgun (WGS) entry which is preliminary data.</text>
</comment>
<proteinExistence type="predicted"/>
<dbReference type="GO" id="GO:0016788">
    <property type="term" value="F:hydrolase activity, acting on ester bonds"/>
    <property type="evidence" value="ECO:0007669"/>
    <property type="project" value="UniProtKB-ARBA"/>
</dbReference>
<gene>
    <name evidence="2" type="ORF">IM532_07060</name>
</gene>
<dbReference type="EMBL" id="JADGIK010000004">
    <property type="protein sequence ID" value="MBF0597203.1"/>
    <property type="molecule type" value="Genomic_DNA"/>
</dbReference>
<accession>A0A8J7K498</accession>
<dbReference type="Proteomes" id="UP000608754">
    <property type="component" value="Unassembled WGS sequence"/>
</dbReference>
<dbReference type="AlphaFoldDB" id="A0A8J7K498"/>